<keyword evidence="5" id="KW-0028">Amino-acid biosynthesis</keyword>
<dbReference type="EC" id="6.3.4.5" evidence="2"/>
<dbReference type="AlphaFoldDB" id="A0A6G2D605"/>
<feature type="non-terminal residue" evidence="9">
    <location>
        <position position="1"/>
    </location>
</feature>
<evidence type="ECO:0000313" key="10">
    <source>
        <dbReference type="Proteomes" id="UP000474228"/>
    </source>
</evidence>
<dbReference type="UniPathway" id="UPA00068">
    <property type="reaction ID" value="UER00113"/>
</dbReference>
<dbReference type="GO" id="GO:0005524">
    <property type="term" value="F:ATP binding"/>
    <property type="evidence" value="ECO:0007669"/>
    <property type="project" value="UniProtKB-KW"/>
</dbReference>
<evidence type="ECO:0000313" key="9">
    <source>
        <dbReference type="EMBL" id="MTV64274.1"/>
    </source>
</evidence>
<evidence type="ECO:0000256" key="3">
    <source>
        <dbReference type="ARBA" id="ARBA00022571"/>
    </source>
</evidence>
<dbReference type="EMBL" id="WNHJ01000507">
    <property type="protein sequence ID" value="MTV64274.1"/>
    <property type="molecule type" value="Genomic_DNA"/>
</dbReference>
<dbReference type="InterPro" id="IPR001518">
    <property type="entry name" value="Arginosuc_synth"/>
</dbReference>
<dbReference type="GO" id="GO:0004055">
    <property type="term" value="F:argininosuccinate synthase activity"/>
    <property type="evidence" value="ECO:0007669"/>
    <property type="project" value="UniProtKB-EC"/>
</dbReference>
<evidence type="ECO:0000256" key="6">
    <source>
        <dbReference type="ARBA" id="ARBA00022741"/>
    </source>
</evidence>
<dbReference type="Gene3D" id="3.90.1260.10">
    <property type="entry name" value="Argininosuccinate synthetase, chain A, domain 2"/>
    <property type="match status" value="1"/>
</dbReference>
<name>A0A6G2D605_STREE</name>
<feature type="non-terminal residue" evidence="9">
    <location>
        <position position="99"/>
    </location>
</feature>
<dbReference type="PANTHER" id="PTHR11587:SF2">
    <property type="entry name" value="ARGININOSUCCINATE SYNTHASE"/>
    <property type="match status" value="1"/>
</dbReference>
<dbReference type="Proteomes" id="UP000474228">
    <property type="component" value="Unassembled WGS sequence"/>
</dbReference>
<dbReference type="InterPro" id="IPR024074">
    <property type="entry name" value="AS_cat/multimer_dom_body"/>
</dbReference>
<keyword evidence="3" id="KW-0055">Arginine biosynthesis</keyword>
<evidence type="ECO:0000256" key="4">
    <source>
        <dbReference type="ARBA" id="ARBA00022598"/>
    </source>
</evidence>
<protein>
    <recommendedName>
        <fullName evidence="2">argininosuccinate synthase</fullName>
        <ecNumber evidence="2">6.3.4.5</ecNumber>
    </recommendedName>
</protein>
<proteinExistence type="predicted"/>
<evidence type="ECO:0000259" key="8">
    <source>
        <dbReference type="Pfam" id="PF20979"/>
    </source>
</evidence>
<keyword evidence="7" id="KW-0067">ATP-binding</keyword>
<evidence type="ECO:0000256" key="7">
    <source>
        <dbReference type="ARBA" id="ARBA00022840"/>
    </source>
</evidence>
<comment type="caution">
    <text evidence="9">The sequence shown here is derived from an EMBL/GenBank/DDBJ whole genome shotgun (WGS) entry which is preliminary data.</text>
</comment>
<evidence type="ECO:0000256" key="5">
    <source>
        <dbReference type="ARBA" id="ARBA00022605"/>
    </source>
</evidence>
<organism evidence="9 10">
    <name type="scientific">Streptococcus pneumoniae</name>
    <dbReference type="NCBI Taxonomy" id="1313"/>
    <lineage>
        <taxon>Bacteria</taxon>
        <taxon>Bacillati</taxon>
        <taxon>Bacillota</taxon>
        <taxon>Bacilli</taxon>
        <taxon>Lactobacillales</taxon>
        <taxon>Streptococcaceae</taxon>
        <taxon>Streptococcus</taxon>
    </lineage>
</organism>
<dbReference type="GO" id="GO:0005737">
    <property type="term" value="C:cytoplasm"/>
    <property type="evidence" value="ECO:0007669"/>
    <property type="project" value="TreeGrafter"/>
</dbReference>
<dbReference type="GO" id="GO:0000050">
    <property type="term" value="P:urea cycle"/>
    <property type="evidence" value="ECO:0007669"/>
    <property type="project" value="TreeGrafter"/>
</dbReference>
<reference evidence="9 10" key="1">
    <citation type="submission" date="2019-11" db="EMBL/GenBank/DDBJ databases">
        <title>Growth characteristics of pneumococcus vary with the chemical composition of the capsule and with environmental conditions.</title>
        <authorList>
            <person name="Tothpal A."/>
            <person name="Desobry K."/>
            <person name="Joshi S."/>
            <person name="Wyllie A.L."/>
            <person name="Weinberger D.M."/>
        </authorList>
    </citation>
    <scope>NUCLEOTIDE SEQUENCE [LARGE SCALE GENOMIC DNA]</scope>
    <source>
        <strain evidence="10">pnumococcus22F</strain>
    </source>
</reference>
<dbReference type="InterPro" id="IPR048268">
    <property type="entry name" value="Arginosuc_syn_C"/>
</dbReference>
<sequence>PYSVDQNLWGRANECGILENPWNQAPEEAFGITTSPEQAPDMPEYIEIEFSEGVPVSLNGEVLKLADLIQKLNEIAGKHGVGRIDHVENRLVGIKSRDI</sequence>
<feature type="domain" description="Arginosuccinate synthase C-terminal" evidence="8">
    <location>
        <begin position="2"/>
        <end position="99"/>
    </location>
</feature>
<gene>
    <name evidence="9" type="ORF">GM539_13115</name>
</gene>
<dbReference type="Pfam" id="PF20979">
    <property type="entry name" value="Arginosuc_syn_C"/>
    <property type="match status" value="1"/>
</dbReference>
<dbReference type="PANTHER" id="PTHR11587">
    <property type="entry name" value="ARGININOSUCCINATE SYNTHASE"/>
    <property type="match status" value="1"/>
</dbReference>
<keyword evidence="6" id="KW-0547">Nucleotide-binding</keyword>
<keyword evidence="4 9" id="KW-0436">Ligase</keyword>
<evidence type="ECO:0000256" key="2">
    <source>
        <dbReference type="ARBA" id="ARBA00012286"/>
    </source>
</evidence>
<dbReference type="SUPFAM" id="SSF69864">
    <property type="entry name" value="Argininosuccinate synthetase, C-terminal domain"/>
    <property type="match status" value="1"/>
</dbReference>
<dbReference type="GO" id="GO:0000053">
    <property type="term" value="P:argininosuccinate metabolic process"/>
    <property type="evidence" value="ECO:0007669"/>
    <property type="project" value="TreeGrafter"/>
</dbReference>
<accession>A0A6G2D605</accession>
<evidence type="ECO:0000256" key="1">
    <source>
        <dbReference type="ARBA" id="ARBA00004967"/>
    </source>
</evidence>
<comment type="pathway">
    <text evidence="1">Amino-acid biosynthesis; L-arginine biosynthesis; L-arginine from L-ornithine and carbamoyl phosphate: step 2/3.</text>
</comment>
<dbReference type="GO" id="GO:0006526">
    <property type="term" value="P:L-arginine biosynthetic process"/>
    <property type="evidence" value="ECO:0007669"/>
    <property type="project" value="UniProtKB-UniPathway"/>
</dbReference>